<keyword evidence="2" id="KW-1185">Reference proteome</keyword>
<reference evidence="1 2" key="1">
    <citation type="submission" date="2016-11" db="EMBL/GenBank/DDBJ databases">
        <authorList>
            <person name="Jaros S."/>
            <person name="Januszkiewicz K."/>
            <person name="Wedrychowicz H."/>
        </authorList>
    </citation>
    <scope>NUCLEOTIDE SEQUENCE [LARGE SCALE GENOMIC DNA]</scope>
    <source>
        <strain evidence="1 2">CGMCC 1.12145</strain>
    </source>
</reference>
<evidence type="ECO:0000313" key="1">
    <source>
        <dbReference type="EMBL" id="SFW36899.1"/>
    </source>
</evidence>
<dbReference type="AlphaFoldDB" id="A0A1K1NNQ9"/>
<protein>
    <submittedName>
        <fullName evidence="1">Uncharacterized protein</fullName>
    </submittedName>
</protein>
<gene>
    <name evidence="1" type="ORF">SAMN02927921_01355</name>
</gene>
<dbReference type="Proteomes" id="UP000182248">
    <property type="component" value="Unassembled WGS sequence"/>
</dbReference>
<dbReference type="RefSeq" id="WP_175545758.1">
    <property type="nucleotide sequence ID" value="NZ_FPJE01000006.1"/>
</dbReference>
<dbReference type="EMBL" id="FPJE01000006">
    <property type="protein sequence ID" value="SFW36899.1"/>
    <property type="molecule type" value="Genomic_DNA"/>
</dbReference>
<evidence type="ECO:0000313" key="2">
    <source>
        <dbReference type="Proteomes" id="UP000182248"/>
    </source>
</evidence>
<name>A0A1K1NNQ9_9FLAO</name>
<proteinExistence type="predicted"/>
<accession>A0A1K1NNQ9</accession>
<sequence>MYIVCYSPLEMCRIYNHESYKEIRSGKSREHLVTYVVFPEDYGRLFLYVGSVMAR</sequence>
<organism evidence="1 2">
    <name type="scientific">Sinomicrobium oceani</name>
    <dbReference type="NCBI Taxonomy" id="1150368"/>
    <lineage>
        <taxon>Bacteria</taxon>
        <taxon>Pseudomonadati</taxon>
        <taxon>Bacteroidota</taxon>
        <taxon>Flavobacteriia</taxon>
        <taxon>Flavobacteriales</taxon>
        <taxon>Flavobacteriaceae</taxon>
        <taxon>Sinomicrobium</taxon>
    </lineage>
</organism>